<organism evidence="1 2">
    <name type="scientific">Bacteroides fragilis</name>
    <dbReference type="NCBI Taxonomy" id="817"/>
    <lineage>
        <taxon>Bacteria</taxon>
        <taxon>Pseudomonadati</taxon>
        <taxon>Bacteroidota</taxon>
        <taxon>Bacteroidia</taxon>
        <taxon>Bacteroidales</taxon>
        <taxon>Bacteroidaceae</taxon>
        <taxon>Bacteroides</taxon>
    </lineage>
</organism>
<accession>A0A6L3GLP3</accession>
<dbReference type="CDD" id="cd13121">
    <property type="entry name" value="BF2867_like_C"/>
    <property type="match status" value="1"/>
</dbReference>
<dbReference type="Pfam" id="PF13149">
    <property type="entry name" value="Mfa_like_1"/>
    <property type="match status" value="1"/>
</dbReference>
<protein>
    <submittedName>
        <fullName evidence="1">Fimbrillin family protein</fullName>
    </submittedName>
</protein>
<reference evidence="1 2" key="1">
    <citation type="journal article" date="2019" name="Nat. Med.">
        <title>A library of human gut bacterial isolates paired with longitudinal multiomics data enables mechanistic microbiome research.</title>
        <authorList>
            <person name="Poyet M."/>
            <person name="Groussin M."/>
            <person name="Gibbons S.M."/>
            <person name="Avila-Pacheco J."/>
            <person name="Jiang X."/>
            <person name="Kearney S.M."/>
            <person name="Perrotta A.R."/>
            <person name="Berdy B."/>
            <person name="Zhao S."/>
            <person name="Lieberman T.D."/>
            <person name="Swanson P.K."/>
            <person name="Smith M."/>
            <person name="Roesemann S."/>
            <person name="Alexander J.E."/>
            <person name="Rich S.A."/>
            <person name="Livny J."/>
            <person name="Vlamakis H."/>
            <person name="Clish C."/>
            <person name="Bullock K."/>
            <person name="Deik A."/>
            <person name="Scott J."/>
            <person name="Pierce K.A."/>
            <person name="Xavier R.J."/>
            <person name="Alm E.J."/>
        </authorList>
    </citation>
    <scope>NUCLEOTIDE SEQUENCE [LARGE SCALE GENOMIC DNA]</scope>
    <source>
        <strain evidence="1 2">BIOML-A106</strain>
    </source>
</reference>
<dbReference type="EMBL" id="VWEQ01000266">
    <property type="protein sequence ID" value="KAA4737944.1"/>
    <property type="molecule type" value="Genomic_DNA"/>
</dbReference>
<feature type="non-terminal residue" evidence="1">
    <location>
        <position position="1"/>
    </location>
</feature>
<dbReference type="AlphaFoldDB" id="A0A6L3GLP3"/>
<sequence length="103" mass="11102">PTSTELTWSPNTTVPAQGQQAVDYAAAIYPMTLAAGEVSLEVVIDGATYTYAIPQITWEAGKRYIYSITMRSNDAEIGGENGQSVTIEGWTSTEEDITLVPVK</sequence>
<dbReference type="Proteomes" id="UP000479773">
    <property type="component" value="Unassembled WGS sequence"/>
</dbReference>
<proteinExistence type="predicted"/>
<evidence type="ECO:0000313" key="2">
    <source>
        <dbReference type="Proteomes" id="UP000479773"/>
    </source>
</evidence>
<evidence type="ECO:0000313" key="1">
    <source>
        <dbReference type="EMBL" id="KAA4737944.1"/>
    </source>
</evidence>
<gene>
    <name evidence="1" type="ORF">F3B44_26865</name>
</gene>
<dbReference type="Gene3D" id="2.60.40.2630">
    <property type="match status" value="1"/>
</dbReference>
<name>A0A6L3GLP3_BACFG</name>
<comment type="caution">
    <text evidence="1">The sequence shown here is derived from an EMBL/GenBank/DDBJ whole genome shotgun (WGS) entry which is preliminary data.</text>
</comment>
<dbReference type="InterPro" id="IPR025049">
    <property type="entry name" value="Mfa-like_1"/>
</dbReference>